<dbReference type="Proteomes" id="UP000019376">
    <property type="component" value="Unassembled WGS sequence"/>
</dbReference>
<reference evidence="2 3" key="1">
    <citation type="journal article" date="2013" name="PLoS ONE">
        <title>Genomic and secretomic analyses reveal unique features of the lignocellulolytic enzyme system of Penicillium decumbens.</title>
        <authorList>
            <person name="Liu G."/>
            <person name="Zhang L."/>
            <person name="Wei X."/>
            <person name="Zou G."/>
            <person name="Qin Y."/>
            <person name="Ma L."/>
            <person name="Li J."/>
            <person name="Zheng H."/>
            <person name="Wang S."/>
            <person name="Wang C."/>
            <person name="Xun L."/>
            <person name="Zhao G.-P."/>
            <person name="Zhou Z."/>
            <person name="Qu Y."/>
        </authorList>
    </citation>
    <scope>NUCLEOTIDE SEQUENCE [LARGE SCALE GENOMIC DNA]</scope>
    <source>
        <strain evidence="3">114-2 / CGMCC 5302</strain>
    </source>
</reference>
<gene>
    <name evidence="2" type="ORF">PDE_09114</name>
</gene>
<evidence type="ECO:0000313" key="3">
    <source>
        <dbReference type="Proteomes" id="UP000019376"/>
    </source>
</evidence>
<evidence type="ECO:0000313" key="2">
    <source>
        <dbReference type="EMBL" id="EPS34150.1"/>
    </source>
</evidence>
<name>S7ZTV8_PENO1</name>
<feature type="compositionally biased region" description="Basic and acidic residues" evidence="1">
    <location>
        <begin position="13"/>
        <end position="22"/>
    </location>
</feature>
<evidence type="ECO:0000256" key="1">
    <source>
        <dbReference type="SAM" id="MobiDB-lite"/>
    </source>
</evidence>
<dbReference type="EMBL" id="KB644415">
    <property type="protein sequence ID" value="EPS34150.1"/>
    <property type="molecule type" value="Genomic_DNA"/>
</dbReference>
<keyword evidence="3" id="KW-1185">Reference proteome</keyword>
<dbReference type="AlphaFoldDB" id="S7ZTV8"/>
<accession>S7ZTV8</accession>
<sequence length="117" mass="13140">MDGQAAFKKIKRDPRSRNESAMKKSAKLPICDPQSGTAKPTGLPVAGRQSGTKDLARKLVDQQVELKSQVSGPVETAFAEWKRWSQSHHSIKKWTLTRRLTWTSSVQDPTRLKDEVP</sequence>
<protein>
    <submittedName>
        <fullName evidence="2">Uncharacterized protein</fullName>
    </submittedName>
</protein>
<feature type="region of interest" description="Disordered" evidence="1">
    <location>
        <begin position="1"/>
        <end position="50"/>
    </location>
</feature>
<organism evidence="2 3">
    <name type="scientific">Penicillium oxalicum (strain 114-2 / CGMCC 5302)</name>
    <name type="common">Penicillium decumbens</name>
    <dbReference type="NCBI Taxonomy" id="933388"/>
    <lineage>
        <taxon>Eukaryota</taxon>
        <taxon>Fungi</taxon>
        <taxon>Dikarya</taxon>
        <taxon>Ascomycota</taxon>
        <taxon>Pezizomycotina</taxon>
        <taxon>Eurotiomycetes</taxon>
        <taxon>Eurotiomycetidae</taxon>
        <taxon>Eurotiales</taxon>
        <taxon>Aspergillaceae</taxon>
        <taxon>Penicillium</taxon>
    </lineage>
</organism>
<proteinExistence type="predicted"/>
<dbReference type="HOGENOM" id="CLU_2085597_0_0_1"/>